<dbReference type="AlphaFoldDB" id="A0A8H4JUV9"/>
<dbReference type="EMBL" id="JAADJF010000111">
    <property type="protein sequence ID" value="KAF4438536.1"/>
    <property type="molecule type" value="Genomic_DNA"/>
</dbReference>
<dbReference type="InterPro" id="IPR000254">
    <property type="entry name" value="CBD"/>
</dbReference>
<comment type="similarity">
    <text evidence="1 7">Belongs to the glycosyl hydrolase 10 (cellulase F) family.</text>
</comment>
<dbReference type="InterPro" id="IPR013096">
    <property type="entry name" value="Cupin_2"/>
</dbReference>
<dbReference type="SUPFAM" id="SSF51182">
    <property type="entry name" value="RmlC-like cupins"/>
    <property type="match status" value="2"/>
</dbReference>
<comment type="caution">
    <text evidence="12">The sequence shown here is derived from an EMBL/GenBank/DDBJ whole genome shotgun (WGS) entry which is preliminary data.</text>
</comment>
<feature type="region of interest" description="Disordered" evidence="8">
    <location>
        <begin position="56"/>
        <end position="83"/>
    </location>
</feature>
<dbReference type="GO" id="GO:0030248">
    <property type="term" value="F:cellulose binding"/>
    <property type="evidence" value="ECO:0007669"/>
    <property type="project" value="InterPro"/>
</dbReference>
<proteinExistence type="inferred from homology"/>
<dbReference type="SUPFAM" id="SSF57180">
    <property type="entry name" value="Cellulose-binding domain"/>
    <property type="match status" value="1"/>
</dbReference>
<dbReference type="GO" id="GO:0031176">
    <property type="term" value="F:endo-1,4-beta-xylanase activity"/>
    <property type="evidence" value="ECO:0007669"/>
    <property type="project" value="UniProtKB-EC"/>
</dbReference>
<evidence type="ECO:0000313" key="12">
    <source>
        <dbReference type="EMBL" id="KAF4438536.1"/>
    </source>
</evidence>
<gene>
    <name evidence="12" type="ORF">FACUT_4811</name>
</gene>
<dbReference type="SUPFAM" id="SSF51445">
    <property type="entry name" value="(Trans)glycosidases"/>
    <property type="match status" value="1"/>
</dbReference>
<dbReference type="InterPro" id="IPR017853">
    <property type="entry name" value="GH"/>
</dbReference>
<evidence type="ECO:0000256" key="2">
    <source>
        <dbReference type="ARBA" id="ARBA00022729"/>
    </source>
</evidence>
<feature type="compositionally biased region" description="Gly residues" evidence="8">
    <location>
        <begin position="67"/>
        <end position="82"/>
    </location>
</feature>
<reference evidence="12 13" key="1">
    <citation type="submission" date="2020-01" db="EMBL/GenBank/DDBJ databases">
        <title>Identification and distribution of gene clusters putatively required for synthesis of sphingolipid metabolism inhibitors in phylogenetically diverse species of the filamentous fungus Fusarium.</title>
        <authorList>
            <person name="Kim H.-S."/>
            <person name="Busman M."/>
            <person name="Brown D.W."/>
            <person name="Divon H."/>
            <person name="Uhlig S."/>
            <person name="Proctor R.H."/>
        </authorList>
    </citation>
    <scope>NUCLEOTIDE SEQUENCE [LARGE SCALE GENOMIC DNA]</scope>
    <source>
        <strain evidence="12 13">NRRL 13308</strain>
    </source>
</reference>
<organism evidence="12 13">
    <name type="scientific">Fusarium acutatum</name>
    <dbReference type="NCBI Taxonomy" id="78861"/>
    <lineage>
        <taxon>Eukaryota</taxon>
        <taxon>Fungi</taxon>
        <taxon>Dikarya</taxon>
        <taxon>Ascomycota</taxon>
        <taxon>Pezizomycotina</taxon>
        <taxon>Sordariomycetes</taxon>
        <taxon>Hypocreomycetidae</taxon>
        <taxon>Hypocreales</taxon>
        <taxon>Nectriaceae</taxon>
        <taxon>Fusarium</taxon>
        <taxon>Fusarium fujikuroi species complex</taxon>
    </lineage>
</organism>
<feature type="domain" description="GH10" evidence="11">
    <location>
        <begin position="77"/>
        <end position="382"/>
    </location>
</feature>
<dbReference type="Pfam" id="PF00331">
    <property type="entry name" value="Glyco_hydro_10"/>
    <property type="match status" value="1"/>
</dbReference>
<dbReference type="InterPro" id="IPR001000">
    <property type="entry name" value="GH10_dom"/>
</dbReference>
<evidence type="ECO:0000256" key="5">
    <source>
        <dbReference type="ARBA" id="ARBA00023295"/>
    </source>
</evidence>
<keyword evidence="5 7" id="KW-0326">Glycosidase</keyword>
<keyword evidence="2 9" id="KW-0732">Signal</keyword>
<dbReference type="InterPro" id="IPR044846">
    <property type="entry name" value="GH10"/>
</dbReference>
<dbReference type="PANTHER" id="PTHR31490">
    <property type="entry name" value="GLYCOSYL HYDROLASE"/>
    <property type="match status" value="1"/>
</dbReference>
<sequence length="728" mass="78951">MHTLSVLLALAPVSALAQAPVWGQCGGNGWTGATTCQSGLKCEKINDWYYQCVPGSGGSEPQPSSTQGGGTPQPTSGSGGTGLDAKFKAKGKQYFGTEIDHYHLSNTALTNIVKAQFGQVTCENSMKWDAIEPSRNSFSFGNADKVVDFAIQNNKLIRGHTLLWHSQLPQWVQNINDRSTLTSVIQNHVTTMVTRYKGKILQWDVVNEIFAEDGSLRDSVFSRVLGEDFVGIAFRAARAADPDAKLYINDYNLDIASYAKLTTGMVAHVNKWLAAGIPIDGIGSQGHLAAPGGWNPASGVPNALKALAASNVKEIAITELDIAGASANDFLTVMNGCLAVPKCVGITVWGVSDKDSWRPGDNPLLYDSNYQPKAAFNALINALRVAKPSNVKSPDLFSPNIAKKPVATKEAYIFESFSGDKVYVSDTPSVVRFLLTGKETDGKFTILTSGGQAFPAPVPTHYHKHTHHDFLCIRGQLKVWLNDQCRILSPGDYASVAPDAIHAYQFIGDHTEIFSIIAPAGFEHMFRGLGEPYTGPMWPDADLERATEKLNSGVANVMTEFDVIPVPDRKLFEPQPWNGPSAVLGGTVVRPYVTGAESGNTHSLTTLEGSDQFETQVLSGGIQFPDVDHCFYVSDGYLEVTASDTDSSRISPDEVAWLPAGTHFDIRPVSSYFKVFMYSQPGGLADFLYAAGKDKPHTGLNCMIPESPSPFDRKEISQYKSEFKFDLV</sequence>
<comment type="catalytic activity">
    <reaction evidence="7">
        <text>Endohydrolysis of (1-&gt;4)-beta-D-xylosidic linkages in xylans.</text>
        <dbReference type="EC" id="3.2.1.8"/>
    </reaction>
</comment>
<dbReference type="InterPro" id="IPR035971">
    <property type="entry name" value="CBD_sf"/>
</dbReference>
<dbReference type="EC" id="3.2.1.8" evidence="7"/>
<feature type="domain" description="CBM1" evidence="10">
    <location>
        <begin position="17"/>
        <end position="53"/>
    </location>
</feature>
<dbReference type="GO" id="GO:0000272">
    <property type="term" value="P:polysaccharide catabolic process"/>
    <property type="evidence" value="ECO:0007669"/>
    <property type="project" value="UniProtKB-KW"/>
</dbReference>
<dbReference type="PANTHER" id="PTHR31490:SF76">
    <property type="entry name" value="ENDO-1,4-BETA-XYLANASE C"/>
    <property type="match status" value="1"/>
</dbReference>
<dbReference type="PRINTS" id="PR00134">
    <property type="entry name" value="GLHYDRLASE10"/>
</dbReference>
<dbReference type="PROSITE" id="PS00562">
    <property type="entry name" value="CBM1_1"/>
    <property type="match status" value="1"/>
</dbReference>
<evidence type="ECO:0000256" key="8">
    <source>
        <dbReference type="SAM" id="MobiDB-lite"/>
    </source>
</evidence>
<dbReference type="SMART" id="SM00633">
    <property type="entry name" value="Glyco_10"/>
    <property type="match status" value="1"/>
</dbReference>
<accession>A0A8H4JUV9</accession>
<evidence type="ECO:0000313" key="13">
    <source>
        <dbReference type="Proteomes" id="UP000536711"/>
    </source>
</evidence>
<keyword evidence="3 7" id="KW-0378">Hydrolase</keyword>
<dbReference type="Proteomes" id="UP000536711">
    <property type="component" value="Unassembled WGS sequence"/>
</dbReference>
<dbReference type="PROSITE" id="PS51760">
    <property type="entry name" value="GH10_2"/>
    <property type="match status" value="1"/>
</dbReference>
<dbReference type="SMART" id="SM00236">
    <property type="entry name" value="fCBD"/>
    <property type="match status" value="1"/>
</dbReference>
<protein>
    <recommendedName>
        <fullName evidence="7">Beta-xylanase</fullName>
        <ecNumber evidence="7">3.2.1.8</ecNumber>
    </recommendedName>
</protein>
<evidence type="ECO:0000256" key="9">
    <source>
        <dbReference type="SAM" id="SignalP"/>
    </source>
</evidence>
<dbReference type="Gene3D" id="2.60.120.10">
    <property type="entry name" value="Jelly Rolls"/>
    <property type="match status" value="2"/>
</dbReference>
<dbReference type="PROSITE" id="PS51164">
    <property type="entry name" value="CBM1_2"/>
    <property type="match status" value="1"/>
</dbReference>
<evidence type="ECO:0000259" key="10">
    <source>
        <dbReference type="PROSITE" id="PS51164"/>
    </source>
</evidence>
<dbReference type="GO" id="GO:0005576">
    <property type="term" value="C:extracellular region"/>
    <property type="evidence" value="ECO:0007669"/>
    <property type="project" value="InterPro"/>
</dbReference>
<dbReference type="CDD" id="cd02215">
    <property type="entry name" value="cupin_QDO_N_C"/>
    <property type="match status" value="1"/>
</dbReference>
<evidence type="ECO:0000259" key="11">
    <source>
        <dbReference type="PROSITE" id="PS51760"/>
    </source>
</evidence>
<feature type="chain" id="PRO_5034346615" description="Beta-xylanase" evidence="9">
    <location>
        <begin position="18"/>
        <end position="728"/>
    </location>
</feature>
<evidence type="ECO:0000256" key="6">
    <source>
        <dbReference type="ARBA" id="ARBA00023326"/>
    </source>
</evidence>
<dbReference type="InterPro" id="IPR014710">
    <property type="entry name" value="RmlC-like_jellyroll"/>
</dbReference>
<evidence type="ECO:0000256" key="7">
    <source>
        <dbReference type="RuleBase" id="RU361174"/>
    </source>
</evidence>
<dbReference type="Gene3D" id="3.20.20.80">
    <property type="entry name" value="Glycosidases"/>
    <property type="match status" value="1"/>
</dbReference>
<feature type="signal peptide" evidence="9">
    <location>
        <begin position="1"/>
        <end position="17"/>
    </location>
</feature>
<dbReference type="Pfam" id="PF00734">
    <property type="entry name" value="CBM_1"/>
    <property type="match status" value="1"/>
</dbReference>
<keyword evidence="6 7" id="KW-0624">Polysaccharide degradation</keyword>
<evidence type="ECO:0000256" key="3">
    <source>
        <dbReference type="ARBA" id="ARBA00022801"/>
    </source>
</evidence>
<evidence type="ECO:0000256" key="1">
    <source>
        <dbReference type="ARBA" id="ARBA00007495"/>
    </source>
</evidence>
<dbReference type="OrthoDB" id="3055998at2759"/>
<keyword evidence="4 7" id="KW-0119">Carbohydrate metabolism</keyword>
<evidence type="ECO:0000256" key="4">
    <source>
        <dbReference type="ARBA" id="ARBA00023277"/>
    </source>
</evidence>
<dbReference type="Pfam" id="PF07883">
    <property type="entry name" value="Cupin_2"/>
    <property type="match status" value="1"/>
</dbReference>
<name>A0A8H4JUV9_9HYPO</name>
<keyword evidence="13" id="KW-1185">Reference proteome</keyword>
<dbReference type="InterPro" id="IPR011051">
    <property type="entry name" value="RmlC_Cupin_sf"/>
</dbReference>